<feature type="compositionally biased region" description="Polar residues" evidence="12">
    <location>
        <begin position="67"/>
        <end position="77"/>
    </location>
</feature>
<dbReference type="Gene3D" id="3.40.50.150">
    <property type="entry name" value="Vaccinia Virus protein VP39"/>
    <property type="match status" value="1"/>
</dbReference>
<evidence type="ECO:0000256" key="12">
    <source>
        <dbReference type="SAM" id="MobiDB-lite"/>
    </source>
</evidence>
<dbReference type="GO" id="GO:0005737">
    <property type="term" value="C:cytoplasm"/>
    <property type="evidence" value="ECO:0007669"/>
    <property type="project" value="UniProtKB-SubCell"/>
</dbReference>
<sequence>MPGPDYGPVAAPRAATFSAPAGQGKTAQGRTTRSTVPPRTALGALLCRAPQRSRQAPRFSVTVRQARASTRAHTSVRPQCAGRSRGESGGSGSLQRALSRRCWSRPHPRWKETSGVEPQRPRPRAAGPRGDPPALRTTAALAQRPPGRRSVPALRPRGRRGAVSAPAAAADFTVLRANCAQQLDEQGYFAGAAWLRPLFQSVPREAFVPDGVWLEETDAHQRWIFLDRRQDTRAWANAVYAPHRPLITQLDDGRTPPTGPAAGDFTSSVSAPSVAVRMLRELNPHPACKVLEIGTGSGYNTALLAARCGPAHITSMEIDPQLADQARARLAQAGYHPAVIDGDGELGHPPGAPYDALISTASVYRIPPAWLHQLRPQGQLIAPLATPFGTDALLKLTADGSGGGAGRLVCALRFMRVRGQRRPEPWSTYGWPRLPGIAVAADGERQTITLTPETTSSVAPSGSRSVPPRRAVRSSKGD</sequence>
<evidence type="ECO:0000256" key="9">
    <source>
        <dbReference type="ARBA" id="ARBA00030757"/>
    </source>
</evidence>
<gene>
    <name evidence="13" type="ORF">FH965_02800</name>
</gene>
<name>A0A516R1S8_STRST</name>
<proteinExistence type="inferred from homology"/>
<dbReference type="GO" id="GO:0004719">
    <property type="term" value="F:protein-L-isoaspartate (D-aspartate) O-methyltransferase activity"/>
    <property type="evidence" value="ECO:0007669"/>
    <property type="project" value="UniProtKB-EC"/>
</dbReference>
<dbReference type="Pfam" id="PF01135">
    <property type="entry name" value="PCMT"/>
    <property type="match status" value="1"/>
</dbReference>
<evidence type="ECO:0000256" key="10">
    <source>
        <dbReference type="ARBA" id="ARBA00031323"/>
    </source>
</evidence>
<evidence type="ECO:0000256" key="4">
    <source>
        <dbReference type="ARBA" id="ARBA00013346"/>
    </source>
</evidence>
<feature type="region of interest" description="Disordered" evidence="12">
    <location>
        <begin position="1"/>
        <end position="160"/>
    </location>
</feature>
<evidence type="ECO:0000313" key="13">
    <source>
        <dbReference type="EMBL" id="QDQ09616.1"/>
    </source>
</evidence>
<protein>
    <recommendedName>
        <fullName evidence="4">Protein-L-isoaspartate O-methyltransferase</fullName>
        <ecNumber evidence="3">2.1.1.77</ecNumber>
    </recommendedName>
    <alternativeName>
        <fullName evidence="11">L-isoaspartyl protein carboxyl methyltransferase</fullName>
    </alternativeName>
    <alternativeName>
        <fullName evidence="9">Protein L-isoaspartyl methyltransferase</fullName>
    </alternativeName>
    <alternativeName>
        <fullName evidence="10">Protein-beta-aspartate methyltransferase</fullName>
    </alternativeName>
</protein>
<reference evidence="13 14" key="1">
    <citation type="journal article" date="2019" name="J. Ind. Microbiol. Biotechnol.">
        <title>The complete genomic sequence of Streptomyces spectabilis NRRL-2792 and identification of secondary metabolite biosynthetic gene clusters.</title>
        <authorList>
            <person name="Sinha A."/>
            <person name="Phillips-Salemka S."/>
            <person name="Niraula T.A."/>
            <person name="Short K.A."/>
            <person name="Niraula N.P."/>
        </authorList>
    </citation>
    <scope>NUCLEOTIDE SEQUENCE [LARGE SCALE GENOMIC DNA]</scope>
    <source>
        <strain evidence="13 14">NRRL 2792</strain>
    </source>
</reference>
<comment type="subcellular location">
    <subcellularLocation>
        <location evidence="1">Cytoplasm</location>
    </subcellularLocation>
</comment>
<accession>A0A516R1S8</accession>
<evidence type="ECO:0000256" key="5">
    <source>
        <dbReference type="ARBA" id="ARBA00022490"/>
    </source>
</evidence>
<feature type="compositionally biased region" description="Polar residues" evidence="12">
    <location>
        <begin position="25"/>
        <end position="37"/>
    </location>
</feature>
<evidence type="ECO:0000256" key="3">
    <source>
        <dbReference type="ARBA" id="ARBA00011890"/>
    </source>
</evidence>
<dbReference type="GO" id="GO:0032259">
    <property type="term" value="P:methylation"/>
    <property type="evidence" value="ECO:0007669"/>
    <property type="project" value="UniProtKB-KW"/>
</dbReference>
<dbReference type="Proteomes" id="UP000316806">
    <property type="component" value="Chromosome"/>
</dbReference>
<dbReference type="AlphaFoldDB" id="A0A516R1S8"/>
<feature type="compositionally biased region" description="Basic residues" evidence="12">
    <location>
        <begin position="98"/>
        <end position="108"/>
    </location>
</feature>
<evidence type="ECO:0000256" key="1">
    <source>
        <dbReference type="ARBA" id="ARBA00004496"/>
    </source>
</evidence>
<keyword evidence="7 13" id="KW-0808">Transferase</keyword>
<feature type="compositionally biased region" description="Low complexity" evidence="12">
    <location>
        <begin position="456"/>
        <end position="469"/>
    </location>
</feature>
<dbReference type="CDD" id="cd02440">
    <property type="entry name" value="AdoMet_MTases"/>
    <property type="match status" value="1"/>
</dbReference>
<keyword evidence="5" id="KW-0963">Cytoplasm</keyword>
<evidence type="ECO:0000256" key="8">
    <source>
        <dbReference type="ARBA" id="ARBA00022691"/>
    </source>
</evidence>
<keyword evidence="6 13" id="KW-0489">Methyltransferase</keyword>
<dbReference type="PANTHER" id="PTHR11579:SF0">
    <property type="entry name" value="PROTEIN-L-ISOASPARTATE(D-ASPARTATE) O-METHYLTRANSFERASE"/>
    <property type="match status" value="1"/>
</dbReference>
<dbReference type="PANTHER" id="PTHR11579">
    <property type="entry name" value="PROTEIN-L-ISOASPARTATE O-METHYLTRANSFERASE"/>
    <property type="match status" value="1"/>
</dbReference>
<dbReference type="InterPro" id="IPR029063">
    <property type="entry name" value="SAM-dependent_MTases_sf"/>
</dbReference>
<dbReference type="EC" id="2.1.1.77" evidence="3"/>
<dbReference type="InterPro" id="IPR000682">
    <property type="entry name" value="PCMT"/>
</dbReference>
<organism evidence="13 14">
    <name type="scientific">Streptomyces spectabilis</name>
    <dbReference type="NCBI Taxonomy" id="68270"/>
    <lineage>
        <taxon>Bacteria</taxon>
        <taxon>Bacillati</taxon>
        <taxon>Actinomycetota</taxon>
        <taxon>Actinomycetes</taxon>
        <taxon>Kitasatosporales</taxon>
        <taxon>Streptomycetaceae</taxon>
        <taxon>Streptomyces</taxon>
    </lineage>
</organism>
<feature type="region of interest" description="Disordered" evidence="12">
    <location>
        <begin position="449"/>
        <end position="478"/>
    </location>
</feature>
<feature type="compositionally biased region" description="Low complexity" evidence="12">
    <location>
        <begin position="124"/>
        <end position="136"/>
    </location>
</feature>
<evidence type="ECO:0000313" key="14">
    <source>
        <dbReference type="Proteomes" id="UP000316806"/>
    </source>
</evidence>
<feature type="compositionally biased region" description="Low complexity" evidence="12">
    <location>
        <begin position="8"/>
        <end position="21"/>
    </location>
</feature>
<dbReference type="SUPFAM" id="SSF53335">
    <property type="entry name" value="S-adenosyl-L-methionine-dependent methyltransferases"/>
    <property type="match status" value="1"/>
</dbReference>
<comment type="similarity">
    <text evidence="2">Belongs to the methyltransferase superfamily. L-isoaspartyl/D-aspartyl protein methyltransferase family.</text>
</comment>
<keyword evidence="8" id="KW-0949">S-adenosyl-L-methionine</keyword>
<evidence type="ECO:0000256" key="6">
    <source>
        <dbReference type="ARBA" id="ARBA00022603"/>
    </source>
</evidence>
<dbReference type="EMBL" id="CP040916">
    <property type="protein sequence ID" value="QDQ09616.1"/>
    <property type="molecule type" value="Genomic_DNA"/>
</dbReference>
<evidence type="ECO:0000256" key="7">
    <source>
        <dbReference type="ARBA" id="ARBA00022679"/>
    </source>
</evidence>
<evidence type="ECO:0000256" key="2">
    <source>
        <dbReference type="ARBA" id="ARBA00005369"/>
    </source>
</evidence>
<evidence type="ECO:0000256" key="11">
    <source>
        <dbReference type="ARBA" id="ARBA00031350"/>
    </source>
</evidence>